<name>A0A0C4DK24_MAGP6</name>
<reference evidence="3" key="2">
    <citation type="submission" date="2010-05" db="EMBL/GenBank/DDBJ databases">
        <title>The genome sequence of Magnaporthe poae strain ATCC 64411.</title>
        <authorList>
            <person name="Ma L.-J."/>
            <person name="Dead R."/>
            <person name="Young S."/>
            <person name="Zeng Q."/>
            <person name="Koehrsen M."/>
            <person name="Alvarado L."/>
            <person name="Berlin A."/>
            <person name="Chapman S.B."/>
            <person name="Chen Z."/>
            <person name="Freedman E."/>
            <person name="Gellesch M."/>
            <person name="Goldberg J."/>
            <person name="Griggs A."/>
            <person name="Gujja S."/>
            <person name="Heilman E.R."/>
            <person name="Heiman D."/>
            <person name="Hepburn T."/>
            <person name="Howarth C."/>
            <person name="Jen D."/>
            <person name="Larson L."/>
            <person name="Mehta T."/>
            <person name="Neiman D."/>
            <person name="Pearson M."/>
            <person name="Roberts A."/>
            <person name="Saif S."/>
            <person name="Shea T."/>
            <person name="Shenoy N."/>
            <person name="Sisk P."/>
            <person name="Stolte C."/>
            <person name="Sykes S."/>
            <person name="Walk T."/>
            <person name="White J."/>
            <person name="Yandava C."/>
            <person name="Haas B."/>
            <person name="Nusbaum C."/>
            <person name="Birren B."/>
        </authorList>
    </citation>
    <scope>NUCLEOTIDE SEQUENCE [LARGE SCALE GENOMIC DNA]</scope>
    <source>
        <strain evidence="3">ATCC 64411 / 73-15</strain>
    </source>
</reference>
<gene>
    <name evidence="1" type="ORF">MAPG_00087</name>
</gene>
<dbReference type="AlphaFoldDB" id="A0A0C4DK24"/>
<evidence type="ECO:0000313" key="1">
    <source>
        <dbReference type="EMBL" id="KLU80991.1"/>
    </source>
</evidence>
<evidence type="ECO:0000313" key="2">
    <source>
        <dbReference type="EnsemblFungi" id="MAPG_00087T0"/>
    </source>
</evidence>
<reference evidence="2" key="5">
    <citation type="submission" date="2015-06" db="UniProtKB">
        <authorList>
            <consortium name="EnsemblFungi"/>
        </authorList>
    </citation>
    <scope>IDENTIFICATION</scope>
    <source>
        <strain evidence="2">ATCC 64411</strain>
    </source>
</reference>
<evidence type="ECO:0000313" key="3">
    <source>
        <dbReference type="Proteomes" id="UP000011715"/>
    </source>
</evidence>
<accession>A0A0C4DK24</accession>
<dbReference type="Proteomes" id="UP000011715">
    <property type="component" value="Unassembled WGS sequence"/>
</dbReference>
<dbReference type="EMBL" id="GL876966">
    <property type="protein sequence ID" value="KLU80991.1"/>
    <property type="molecule type" value="Genomic_DNA"/>
</dbReference>
<sequence>MPSRPAGAEAGIGVALVTAEEVAGRQADDQGALAGYGAPGLVQGEERVDVTFRIVRQGKAVKAPGLEESLRRGGRVPTTERCNIDVRYRKLLLVIGTPSRRSPMLH</sequence>
<dbReference type="VEuPathDB" id="FungiDB:MAPG_00087"/>
<reference evidence="1" key="1">
    <citation type="submission" date="2010-05" db="EMBL/GenBank/DDBJ databases">
        <title>The Genome Sequence of Magnaporthe poae strain ATCC 64411.</title>
        <authorList>
            <consortium name="The Broad Institute Genome Sequencing Platform"/>
            <consortium name="Broad Institute Genome Sequencing Center for Infectious Disease"/>
            <person name="Ma L.-J."/>
            <person name="Dead R."/>
            <person name="Young S."/>
            <person name="Zeng Q."/>
            <person name="Koehrsen M."/>
            <person name="Alvarado L."/>
            <person name="Berlin A."/>
            <person name="Chapman S.B."/>
            <person name="Chen Z."/>
            <person name="Freedman E."/>
            <person name="Gellesch M."/>
            <person name="Goldberg J."/>
            <person name="Griggs A."/>
            <person name="Gujja S."/>
            <person name="Heilman E.R."/>
            <person name="Heiman D."/>
            <person name="Hepburn T."/>
            <person name="Howarth C."/>
            <person name="Jen D."/>
            <person name="Larson L."/>
            <person name="Mehta T."/>
            <person name="Neiman D."/>
            <person name="Pearson M."/>
            <person name="Roberts A."/>
            <person name="Saif S."/>
            <person name="Shea T."/>
            <person name="Shenoy N."/>
            <person name="Sisk P."/>
            <person name="Stolte C."/>
            <person name="Sykes S."/>
            <person name="Walk T."/>
            <person name="White J."/>
            <person name="Yandava C."/>
            <person name="Haas B."/>
            <person name="Nusbaum C."/>
            <person name="Birren B."/>
        </authorList>
    </citation>
    <scope>NUCLEOTIDE SEQUENCE</scope>
    <source>
        <strain evidence="1">ATCC 64411</strain>
    </source>
</reference>
<organism evidence="2 3">
    <name type="scientific">Magnaporthiopsis poae (strain ATCC 64411 / 73-15)</name>
    <name type="common">Kentucky bluegrass fungus</name>
    <name type="synonym">Magnaporthe poae</name>
    <dbReference type="NCBI Taxonomy" id="644358"/>
    <lineage>
        <taxon>Eukaryota</taxon>
        <taxon>Fungi</taxon>
        <taxon>Dikarya</taxon>
        <taxon>Ascomycota</taxon>
        <taxon>Pezizomycotina</taxon>
        <taxon>Sordariomycetes</taxon>
        <taxon>Sordariomycetidae</taxon>
        <taxon>Magnaporthales</taxon>
        <taxon>Magnaporthaceae</taxon>
        <taxon>Magnaporthiopsis</taxon>
    </lineage>
</organism>
<dbReference type="EnsemblFungi" id="MAPG_00087T0">
    <property type="protein sequence ID" value="MAPG_00087T0"/>
    <property type="gene ID" value="MAPG_00087"/>
</dbReference>
<proteinExistence type="predicted"/>
<reference evidence="2" key="4">
    <citation type="journal article" date="2015" name="G3 (Bethesda)">
        <title>Genome sequences of three phytopathogenic species of the Magnaporthaceae family of fungi.</title>
        <authorList>
            <person name="Okagaki L.H."/>
            <person name="Nunes C.C."/>
            <person name="Sailsbery J."/>
            <person name="Clay B."/>
            <person name="Brown D."/>
            <person name="John T."/>
            <person name="Oh Y."/>
            <person name="Young N."/>
            <person name="Fitzgerald M."/>
            <person name="Haas B.J."/>
            <person name="Zeng Q."/>
            <person name="Young S."/>
            <person name="Adiconis X."/>
            <person name="Fan L."/>
            <person name="Levin J.Z."/>
            <person name="Mitchell T.K."/>
            <person name="Okubara P.A."/>
            <person name="Farman M.L."/>
            <person name="Kohn L.M."/>
            <person name="Birren B."/>
            <person name="Ma L.-J."/>
            <person name="Dean R.A."/>
        </authorList>
    </citation>
    <scope>NUCLEOTIDE SEQUENCE</scope>
    <source>
        <strain evidence="2">ATCC 64411 / 73-15</strain>
    </source>
</reference>
<dbReference type="EMBL" id="ADBL01000018">
    <property type="status" value="NOT_ANNOTATED_CDS"/>
    <property type="molecule type" value="Genomic_DNA"/>
</dbReference>
<keyword evidence="3" id="KW-1185">Reference proteome</keyword>
<reference evidence="1" key="3">
    <citation type="submission" date="2011-03" db="EMBL/GenBank/DDBJ databases">
        <title>Annotation of Magnaporthe poae ATCC 64411.</title>
        <authorList>
            <person name="Ma L.-J."/>
            <person name="Dead R."/>
            <person name="Young S.K."/>
            <person name="Zeng Q."/>
            <person name="Gargeya S."/>
            <person name="Fitzgerald M."/>
            <person name="Haas B."/>
            <person name="Abouelleil A."/>
            <person name="Alvarado L."/>
            <person name="Arachchi H.M."/>
            <person name="Berlin A."/>
            <person name="Brown A."/>
            <person name="Chapman S.B."/>
            <person name="Chen Z."/>
            <person name="Dunbar C."/>
            <person name="Freedman E."/>
            <person name="Gearin G."/>
            <person name="Gellesch M."/>
            <person name="Goldberg J."/>
            <person name="Griggs A."/>
            <person name="Gujja S."/>
            <person name="Heiman D."/>
            <person name="Howarth C."/>
            <person name="Larson L."/>
            <person name="Lui A."/>
            <person name="MacDonald P.J.P."/>
            <person name="Mehta T."/>
            <person name="Montmayeur A."/>
            <person name="Murphy C."/>
            <person name="Neiman D."/>
            <person name="Pearson M."/>
            <person name="Priest M."/>
            <person name="Roberts A."/>
            <person name="Saif S."/>
            <person name="Shea T."/>
            <person name="Shenoy N."/>
            <person name="Sisk P."/>
            <person name="Stolte C."/>
            <person name="Sykes S."/>
            <person name="Yandava C."/>
            <person name="Wortman J."/>
            <person name="Nusbaum C."/>
            <person name="Birren B."/>
        </authorList>
    </citation>
    <scope>NUCLEOTIDE SEQUENCE</scope>
    <source>
        <strain evidence="1">ATCC 64411</strain>
    </source>
</reference>
<protein>
    <submittedName>
        <fullName evidence="1 2">Uncharacterized protein</fullName>
    </submittedName>
</protein>